<accession>R3HYM8</accession>
<sequence>MNPKEKAQEIVSTLAKENLSNQTKKRMAVAKMNEWALATKTEVTNEEIEKEIEGAYNGLK</sequence>
<protein>
    <recommendedName>
        <fullName evidence="3">Phage protein</fullName>
    </recommendedName>
</protein>
<gene>
    <name evidence="1" type="ORF">WOU_02510</name>
</gene>
<dbReference type="PATRIC" id="fig|1169311.3.peg.2473"/>
<organism evidence="1 2">
    <name type="scientific">Enterococcus faecalis ATCC 6055</name>
    <dbReference type="NCBI Taxonomy" id="1169311"/>
    <lineage>
        <taxon>Bacteria</taxon>
        <taxon>Bacillati</taxon>
        <taxon>Bacillota</taxon>
        <taxon>Bacilli</taxon>
        <taxon>Lactobacillales</taxon>
        <taxon>Enterococcaceae</taxon>
        <taxon>Enterococcus</taxon>
    </lineage>
</organism>
<evidence type="ECO:0008006" key="3">
    <source>
        <dbReference type="Google" id="ProtNLM"/>
    </source>
</evidence>
<dbReference type="RefSeq" id="WP_010829029.1">
    <property type="nucleotide sequence ID" value="NZ_KB944867.1"/>
</dbReference>
<dbReference type="EMBL" id="ASDZ01000031">
    <property type="protein sequence ID" value="EOK10543.1"/>
    <property type="molecule type" value="Genomic_DNA"/>
</dbReference>
<evidence type="ECO:0000313" key="2">
    <source>
        <dbReference type="Proteomes" id="UP000013638"/>
    </source>
</evidence>
<dbReference type="Proteomes" id="UP000013638">
    <property type="component" value="Unassembled WGS sequence"/>
</dbReference>
<evidence type="ECO:0000313" key="1">
    <source>
        <dbReference type="EMBL" id="EOK10543.1"/>
    </source>
</evidence>
<proteinExistence type="predicted"/>
<comment type="caution">
    <text evidence="1">The sequence shown here is derived from an EMBL/GenBank/DDBJ whole genome shotgun (WGS) entry which is preliminary data.</text>
</comment>
<dbReference type="HOGENOM" id="CLU_2934253_0_0_9"/>
<reference evidence="1 2" key="1">
    <citation type="submission" date="2013-02" db="EMBL/GenBank/DDBJ databases">
        <title>The Genome Sequence of Enterococcus faecalis ATCC_6055.</title>
        <authorList>
            <consortium name="The Broad Institute Genome Sequencing Platform"/>
            <consortium name="The Broad Institute Genome Sequencing Center for Infectious Disease"/>
            <person name="Earl A.M."/>
            <person name="Gilmore M.S."/>
            <person name="Lebreton F."/>
            <person name="Walker B."/>
            <person name="Young S.K."/>
            <person name="Zeng Q."/>
            <person name="Gargeya S."/>
            <person name="Fitzgerald M."/>
            <person name="Haas B."/>
            <person name="Abouelleil A."/>
            <person name="Alvarado L."/>
            <person name="Arachchi H.M."/>
            <person name="Berlin A.M."/>
            <person name="Chapman S.B."/>
            <person name="Dewar J."/>
            <person name="Goldberg J."/>
            <person name="Griggs A."/>
            <person name="Gujja S."/>
            <person name="Hansen M."/>
            <person name="Howarth C."/>
            <person name="Imamovic A."/>
            <person name="Larimer J."/>
            <person name="McCowan C."/>
            <person name="Murphy C."/>
            <person name="Neiman D."/>
            <person name="Pearson M."/>
            <person name="Priest M."/>
            <person name="Roberts A."/>
            <person name="Saif S."/>
            <person name="Shea T."/>
            <person name="Sisk P."/>
            <person name="Sykes S."/>
            <person name="Wortman J."/>
            <person name="Nusbaum C."/>
            <person name="Birren B."/>
        </authorList>
    </citation>
    <scope>NUCLEOTIDE SEQUENCE [LARGE SCALE GENOMIC DNA]</scope>
    <source>
        <strain evidence="1 2">ATCC 6055</strain>
    </source>
</reference>
<dbReference type="AlphaFoldDB" id="R3HYM8"/>
<name>R3HYM8_ENTFL</name>